<dbReference type="KEGG" id="ipa:Isop_2803"/>
<dbReference type="GO" id="GO:0004674">
    <property type="term" value="F:protein serine/threonine kinase activity"/>
    <property type="evidence" value="ECO:0007669"/>
    <property type="project" value="UniProtKB-KW"/>
</dbReference>
<evidence type="ECO:0000256" key="2">
    <source>
        <dbReference type="ARBA" id="ARBA00022741"/>
    </source>
</evidence>
<evidence type="ECO:0000259" key="7">
    <source>
        <dbReference type="PROSITE" id="PS50011"/>
    </source>
</evidence>
<feature type="compositionally biased region" description="Low complexity" evidence="6">
    <location>
        <begin position="147"/>
        <end position="162"/>
    </location>
</feature>
<keyword evidence="9" id="KW-1185">Reference proteome</keyword>
<dbReference type="InterPro" id="IPR011009">
    <property type="entry name" value="Kinase-like_dom_sf"/>
</dbReference>
<keyword evidence="1" id="KW-0808">Transferase</keyword>
<dbReference type="PANTHER" id="PTHR43289:SF6">
    <property type="entry name" value="SERINE_THREONINE-PROTEIN KINASE NEKL-3"/>
    <property type="match status" value="1"/>
</dbReference>
<keyword evidence="8" id="KW-0723">Serine/threonine-protein kinase</keyword>
<evidence type="ECO:0000313" key="9">
    <source>
        <dbReference type="Proteomes" id="UP000008631"/>
    </source>
</evidence>
<evidence type="ECO:0000313" key="8">
    <source>
        <dbReference type="EMBL" id="ADV63369.1"/>
    </source>
</evidence>
<dbReference type="PROSITE" id="PS00107">
    <property type="entry name" value="PROTEIN_KINASE_ATP"/>
    <property type="match status" value="1"/>
</dbReference>
<dbReference type="OrthoDB" id="9788659at2"/>
<keyword evidence="4 5" id="KW-0067">ATP-binding</keyword>
<feature type="binding site" evidence="5">
    <location>
        <position position="203"/>
    </location>
    <ligand>
        <name>ATP</name>
        <dbReference type="ChEBI" id="CHEBI:30616"/>
    </ligand>
</feature>
<gene>
    <name evidence="8" type="ordered locus">Isop_2803</name>
</gene>
<reference key="1">
    <citation type="submission" date="2010-11" db="EMBL/GenBank/DDBJ databases">
        <title>The complete sequence of chromosome of Isophaera pallida ATCC 43644.</title>
        <authorList>
            <consortium name="US DOE Joint Genome Institute (JGI-PGF)"/>
            <person name="Lucas S."/>
            <person name="Copeland A."/>
            <person name="Lapidus A."/>
            <person name="Bruce D."/>
            <person name="Goodwin L."/>
            <person name="Pitluck S."/>
            <person name="Kyrpides N."/>
            <person name="Mavromatis K."/>
            <person name="Pagani I."/>
            <person name="Ivanova N."/>
            <person name="Saunders E."/>
            <person name="Brettin T."/>
            <person name="Detter J.C."/>
            <person name="Han C."/>
            <person name="Tapia R."/>
            <person name="Land M."/>
            <person name="Hauser L."/>
            <person name="Markowitz V."/>
            <person name="Cheng J.-F."/>
            <person name="Hugenholtz P."/>
            <person name="Woyke T."/>
            <person name="Wu D."/>
            <person name="Eisen J.A."/>
        </authorList>
    </citation>
    <scope>NUCLEOTIDE SEQUENCE</scope>
    <source>
        <strain>ATCC 43644</strain>
    </source>
</reference>
<dbReference type="Proteomes" id="UP000008631">
    <property type="component" value="Chromosome"/>
</dbReference>
<sequence>MAPSINLREIKLRRACVELETSLKTHPHLTARTLLDRDPELAGQIEDAIELIYTEYVVLERLGRSPSVEDFVGRYPEYAGRIRRLLAIHLLLDESPFSRDPTEEEPTPTPTPTPSPTPIVAALETFSGQASQAGSALDASNPLPNHPLTASPPLASLPQPATNGDSFLEEEAPFDVIEEIGRGGMGVVYKARHRRLDKFVAVKMLLTANANPTRQWREFRREAMALARLDHPHIVRILHAGLELGSPYLMLEYVDGVSLDQKVGGPWPIREAVELVERLALAVQHAHSKGIIHRDLKPANVLLSKDGVPKITDFGLARIVETISPPGGSELDPSWMIPNSERTEAHSTHLLHDAAPASGSTAHRLARPQLAGTLCYMAPEQIEGDPRLIGPSVDLHALGVLLFELLIGQPPFRGRTLPETLRQIQTQDPPDPEILRPGLDHDLAAILRKALAKSPQDRYSTADALAMDLRRFLEGRPVEALVGRAALRADRIATRAAGHTRRREALAYAAALVGLTYGVIARINAPPDQSSPPSPPLATSTAPPPAPQTDHFDQPPTLRELWTQAALALDRQSPVDASWWIHQAKRRERDSCALSTHHGSHAELPDDPRNPGRPRPQPGRFVTGWIIRNAATAHLRPAASHRDWRAPDRLHSVPDQIASSDEADLLHLGFDPQRPSSLILRGGRQVWRLEEVTNLSPVWTALPTPTLSETQTTPPSPIERLQREPPCAGGVRTWFGEAELLKKRSPSSTIAVSSGLLIQPVREPLTGRLPSWWDETATSHSSPLASSSALLACDRAGRIQARLDRNGRLDIVALSDGTPISLVQYQLNPQARDLVDMPIHRPGLWVAPDGQRVALATPSRWVAVELEPTKQNEASRVSSGSDSTWPIVTERWLRNDFPPDSSGLPWVGDIGSDCVTLVWGRGEALRLVSLHPWADEWPAPRVPTGWQVWDCRFGPADLFLAALVRRVSDPNTLAVLIWRADHVSTEPPAPNGLAVLGVPPAASSAAPR</sequence>
<protein>
    <submittedName>
        <fullName evidence="8">Serine/threonine protein kinase</fullName>
    </submittedName>
</protein>
<dbReference type="RefSeq" id="WP_013565657.1">
    <property type="nucleotide sequence ID" value="NC_014962.1"/>
</dbReference>
<feature type="region of interest" description="Disordered" evidence="6">
    <location>
        <begin position="525"/>
        <end position="555"/>
    </location>
</feature>
<feature type="domain" description="Protein kinase" evidence="7">
    <location>
        <begin position="174"/>
        <end position="473"/>
    </location>
</feature>
<evidence type="ECO:0000256" key="5">
    <source>
        <dbReference type="PROSITE-ProRule" id="PRU10141"/>
    </source>
</evidence>
<dbReference type="HOGENOM" id="CLU_298236_0_0_0"/>
<dbReference type="eggNOG" id="COG0515">
    <property type="taxonomic scope" value="Bacteria"/>
</dbReference>
<dbReference type="PROSITE" id="PS00108">
    <property type="entry name" value="PROTEIN_KINASE_ST"/>
    <property type="match status" value="1"/>
</dbReference>
<evidence type="ECO:0000256" key="1">
    <source>
        <dbReference type="ARBA" id="ARBA00022679"/>
    </source>
</evidence>
<dbReference type="Gene3D" id="3.30.200.20">
    <property type="entry name" value="Phosphorylase Kinase, domain 1"/>
    <property type="match status" value="1"/>
</dbReference>
<dbReference type="STRING" id="575540.Isop_2803"/>
<name>E8R118_ISOPI</name>
<proteinExistence type="predicted"/>
<accession>E8R118</accession>
<feature type="compositionally biased region" description="Pro residues" evidence="6">
    <location>
        <begin position="529"/>
        <end position="547"/>
    </location>
</feature>
<keyword evidence="2 5" id="KW-0547">Nucleotide-binding</keyword>
<dbReference type="SUPFAM" id="SSF56112">
    <property type="entry name" value="Protein kinase-like (PK-like)"/>
    <property type="match status" value="1"/>
</dbReference>
<dbReference type="InterPro" id="IPR000719">
    <property type="entry name" value="Prot_kinase_dom"/>
</dbReference>
<dbReference type="PROSITE" id="PS50011">
    <property type="entry name" value="PROTEIN_KINASE_DOM"/>
    <property type="match status" value="1"/>
</dbReference>
<dbReference type="InterPro" id="IPR008271">
    <property type="entry name" value="Ser/Thr_kinase_AS"/>
</dbReference>
<feature type="region of interest" description="Disordered" evidence="6">
    <location>
        <begin position="96"/>
        <end position="119"/>
    </location>
</feature>
<dbReference type="Pfam" id="PF00069">
    <property type="entry name" value="Pkinase"/>
    <property type="match status" value="2"/>
</dbReference>
<dbReference type="InterPro" id="IPR017441">
    <property type="entry name" value="Protein_kinase_ATP_BS"/>
</dbReference>
<reference evidence="8 9" key="2">
    <citation type="journal article" date="2011" name="Stand. Genomic Sci.">
        <title>Complete genome sequence of Isosphaera pallida type strain (IS1B).</title>
        <authorList>
            <consortium name="US DOE Joint Genome Institute (JGI-PGF)"/>
            <person name="Goker M."/>
            <person name="Cleland D."/>
            <person name="Saunders E."/>
            <person name="Lapidus A."/>
            <person name="Nolan M."/>
            <person name="Lucas S."/>
            <person name="Hammon N."/>
            <person name="Deshpande S."/>
            <person name="Cheng J.F."/>
            <person name="Tapia R."/>
            <person name="Han C."/>
            <person name="Goodwin L."/>
            <person name="Pitluck S."/>
            <person name="Liolios K."/>
            <person name="Pagani I."/>
            <person name="Ivanova N."/>
            <person name="Mavromatis K."/>
            <person name="Pati A."/>
            <person name="Chen A."/>
            <person name="Palaniappan K."/>
            <person name="Land M."/>
            <person name="Hauser L."/>
            <person name="Chang Y.J."/>
            <person name="Jeffries C.D."/>
            <person name="Detter J.C."/>
            <person name="Beck B."/>
            <person name="Woyke T."/>
            <person name="Bristow J."/>
            <person name="Eisen J.A."/>
            <person name="Markowitz V."/>
            <person name="Hugenholtz P."/>
            <person name="Kyrpides N.C."/>
            <person name="Klenk H.P."/>
        </authorList>
    </citation>
    <scope>NUCLEOTIDE SEQUENCE [LARGE SCALE GENOMIC DNA]</scope>
    <source>
        <strain evidence="9">ATCC 43644 / DSM 9630 / IS1B</strain>
    </source>
</reference>
<feature type="region of interest" description="Disordered" evidence="6">
    <location>
        <begin position="704"/>
        <end position="724"/>
    </location>
</feature>
<feature type="region of interest" description="Disordered" evidence="6">
    <location>
        <begin position="131"/>
        <end position="165"/>
    </location>
</feature>
<evidence type="ECO:0000256" key="3">
    <source>
        <dbReference type="ARBA" id="ARBA00022777"/>
    </source>
</evidence>
<keyword evidence="3 8" id="KW-0418">Kinase</keyword>
<dbReference type="InParanoid" id="E8R118"/>
<organism evidence="8 9">
    <name type="scientific">Isosphaera pallida (strain ATCC 43644 / DSM 9630 / IS1B)</name>
    <dbReference type="NCBI Taxonomy" id="575540"/>
    <lineage>
        <taxon>Bacteria</taxon>
        <taxon>Pseudomonadati</taxon>
        <taxon>Planctomycetota</taxon>
        <taxon>Planctomycetia</taxon>
        <taxon>Isosphaerales</taxon>
        <taxon>Isosphaeraceae</taxon>
        <taxon>Isosphaera</taxon>
    </lineage>
</organism>
<evidence type="ECO:0000256" key="4">
    <source>
        <dbReference type="ARBA" id="ARBA00022840"/>
    </source>
</evidence>
<feature type="compositionally biased region" description="Polar residues" evidence="6">
    <location>
        <begin position="704"/>
        <end position="713"/>
    </location>
</feature>
<feature type="compositionally biased region" description="Basic and acidic residues" evidence="6">
    <location>
        <begin position="600"/>
        <end position="610"/>
    </location>
</feature>
<dbReference type="PANTHER" id="PTHR43289">
    <property type="entry name" value="MITOGEN-ACTIVATED PROTEIN KINASE KINASE KINASE 20-RELATED"/>
    <property type="match status" value="1"/>
</dbReference>
<dbReference type="CDD" id="cd14014">
    <property type="entry name" value="STKc_PknB_like"/>
    <property type="match status" value="1"/>
</dbReference>
<evidence type="ECO:0000256" key="6">
    <source>
        <dbReference type="SAM" id="MobiDB-lite"/>
    </source>
</evidence>
<dbReference type="AlphaFoldDB" id="E8R118"/>
<feature type="compositionally biased region" description="Pro residues" evidence="6">
    <location>
        <begin position="107"/>
        <end position="117"/>
    </location>
</feature>
<dbReference type="EMBL" id="CP002353">
    <property type="protein sequence ID" value="ADV63369.1"/>
    <property type="molecule type" value="Genomic_DNA"/>
</dbReference>
<dbReference type="SMART" id="SM00220">
    <property type="entry name" value="S_TKc"/>
    <property type="match status" value="1"/>
</dbReference>
<dbReference type="GO" id="GO:0005524">
    <property type="term" value="F:ATP binding"/>
    <property type="evidence" value="ECO:0007669"/>
    <property type="project" value="UniProtKB-UniRule"/>
</dbReference>
<dbReference type="Gene3D" id="1.10.510.10">
    <property type="entry name" value="Transferase(Phosphotransferase) domain 1"/>
    <property type="match status" value="1"/>
</dbReference>
<feature type="region of interest" description="Disordered" evidence="6">
    <location>
        <begin position="591"/>
        <end position="620"/>
    </location>
</feature>